<dbReference type="PROSITE" id="PS00374">
    <property type="entry name" value="MGMT"/>
    <property type="match status" value="1"/>
</dbReference>
<evidence type="ECO:0000313" key="12">
    <source>
        <dbReference type="Proteomes" id="UP001500459"/>
    </source>
</evidence>
<gene>
    <name evidence="11" type="ORF">GCM10022393_07500</name>
</gene>
<keyword evidence="2 8" id="KW-0963">Cytoplasm</keyword>
<comment type="subcellular location">
    <subcellularLocation>
        <location evidence="8">Cytoplasm</location>
    </subcellularLocation>
</comment>
<evidence type="ECO:0000256" key="6">
    <source>
        <dbReference type="ARBA" id="ARBA00023204"/>
    </source>
</evidence>
<keyword evidence="6 8" id="KW-0234">DNA repair</keyword>
<name>A0ABP7XC48_9FLAO</name>
<dbReference type="SUPFAM" id="SSF53155">
    <property type="entry name" value="Methylated DNA-protein cysteine methyltransferase domain"/>
    <property type="match status" value="1"/>
</dbReference>
<dbReference type="NCBIfam" id="TIGR00589">
    <property type="entry name" value="ogt"/>
    <property type="match status" value="1"/>
</dbReference>
<dbReference type="InterPro" id="IPR014048">
    <property type="entry name" value="MethylDNA_cys_MeTrfase_DNA-bd"/>
</dbReference>
<dbReference type="HAMAP" id="MF_00772">
    <property type="entry name" value="OGT"/>
    <property type="match status" value="1"/>
</dbReference>
<dbReference type="InterPro" id="IPR001497">
    <property type="entry name" value="MethylDNA_cys_MeTrfase_AS"/>
</dbReference>
<evidence type="ECO:0000313" key="11">
    <source>
        <dbReference type="EMBL" id="GAA4110441.1"/>
    </source>
</evidence>
<comment type="catalytic activity">
    <reaction evidence="7 8">
        <text>a 6-O-methyl-2'-deoxyguanosine in DNA + L-cysteinyl-[protein] = S-methyl-L-cysteinyl-[protein] + a 2'-deoxyguanosine in DNA</text>
        <dbReference type="Rhea" id="RHEA:24000"/>
        <dbReference type="Rhea" id="RHEA-COMP:10131"/>
        <dbReference type="Rhea" id="RHEA-COMP:10132"/>
        <dbReference type="Rhea" id="RHEA-COMP:11367"/>
        <dbReference type="Rhea" id="RHEA-COMP:11368"/>
        <dbReference type="ChEBI" id="CHEBI:29950"/>
        <dbReference type="ChEBI" id="CHEBI:82612"/>
        <dbReference type="ChEBI" id="CHEBI:85445"/>
        <dbReference type="ChEBI" id="CHEBI:85448"/>
        <dbReference type="EC" id="2.1.1.63"/>
    </reaction>
</comment>
<dbReference type="Proteomes" id="UP001500459">
    <property type="component" value="Unassembled WGS sequence"/>
</dbReference>
<sequence length="159" mass="17725">MIKRVYIETPLGIASITANEQGITDIIIVENAVEEKDLEIPDFLEEAAIQLKDYFTGDRTDFDLQLHPSGTDFQKKVWNELSKIPYGKTVSYLDIAKRLGDPKVIRAAATANGKNPLWVVVPCHRVIGSDGSLTGYAGGLWRKKWLLAHESPAKQQSLF</sequence>
<protein>
    <recommendedName>
        <fullName evidence="8">Methylated-DNA--protein-cysteine methyltransferase</fullName>
        <ecNumber evidence="8">2.1.1.63</ecNumber>
    </recommendedName>
    <alternativeName>
        <fullName evidence="8">6-O-methylguanine-DNA methyltransferase</fullName>
        <shortName evidence="8">MGMT</shortName>
    </alternativeName>
    <alternativeName>
        <fullName evidence="8">O-6-methylguanine-DNA-alkyltransferase</fullName>
    </alternativeName>
</protein>
<dbReference type="EMBL" id="BAABCW010000002">
    <property type="protein sequence ID" value="GAA4110441.1"/>
    <property type="molecule type" value="Genomic_DNA"/>
</dbReference>
<dbReference type="EC" id="2.1.1.63" evidence="8"/>
<evidence type="ECO:0000256" key="3">
    <source>
        <dbReference type="ARBA" id="ARBA00022603"/>
    </source>
</evidence>
<dbReference type="InterPro" id="IPR036631">
    <property type="entry name" value="MGMT_N_sf"/>
</dbReference>
<comment type="catalytic activity">
    <reaction evidence="1 8">
        <text>a 4-O-methyl-thymidine in DNA + L-cysteinyl-[protein] = a thymidine in DNA + S-methyl-L-cysteinyl-[protein]</text>
        <dbReference type="Rhea" id="RHEA:53428"/>
        <dbReference type="Rhea" id="RHEA-COMP:10131"/>
        <dbReference type="Rhea" id="RHEA-COMP:10132"/>
        <dbReference type="Rhea" id="RHEA-COMP:13555"/>
        <dbReference type="Rhea" id="RHEA-COMP:13556"/>
        <dbReference type="ChEBI" id="CHEBI:29950"/>
        <dbReference type="ChEBI" id="CHEBI:82612"/>
        <dbReference type="ChEBI" id="CHEBI:137386"/>
        <dbReference type="ChEBI" id="CHEBI:137387"/>
        <dbReference type="EC" id="2.1.1.63"/>
    </reaction>
</comment>
<dbReference type="Pfam" id="PF01035">
    <property type="entry name" value="DNA_binding_1"/>
    <property type="match status" value="1"/>
</dbReference>
<dbReference type="InterPro" id="IPR036388">
    <property type="entry name" value="WH-like_DNA-bd_sf"/>
</dbReference>
<evidence type="ECO:0000256" key="4">
    <source>
        <dbReference type="ARBA" id="ARBA00022679"/>
    </source>
</evidence>
<proteinExistence type="inferred from homology"/>
<keyword evidence="5 8" id="KW-0227">DNA damage</keyword>
<evidence type="ECO:0000256" key="2">
    <source>
        <dbReference type="ARBA" id="ARBA00022490"/>
    </source>
</evidence>
<reference evidence="12" key="1">
    <citation type="journal article" date="2019" name="Int. J. Syst. Evol. Microbiol.">
        <title>The Global Catalogue of Microorganisms (GCM) 10K type strain sequencing project: providing services to taxonomists for standard genome sequencing and annotation.</title>
        <authorList>
            <consortium name="The Broad Institute Genomics Platform"/>
            <consortium name="The Broad Institute Genome Sequencing Center for Infectious Disease"/>
            <person name="Wu L."/>
            <person name="Ma J."/>
        </authorList>
    </citation>
    <scope>NUCLEOTIDE SEQUENCE [LARGE SCALE GENOMIC DNA]</scope>
    <source>
        <strain evidence="12">JCM 17106</strain>
    </source>
</reference>
<dbReference type="InterPro" id="IPR008332">
    <property type="entry name" value="MethylG_MeTrfase_N"/>
</dbReference>
<dbReference type="InterPro" id="IPR036217">
    <property type="entry name" value="MethylDNA_cys_MeTrfase_DNAb"/>
</dbReference>
<keyword evidence="3 8" id="KW-0489">Methyltransferase</keyword>
<dbReference type="CDD" id="cd06445">
    <property type="entry name" value="ATase"/>
    <property type="match status" value="1"/>
</dbReference>
<organism evidence="11 12">
    <name type="scientific">Aquimarina addita</name>
    <dbReference type="NCBI Taxonomy" id="870485"/>
    <lineage>
        <taxon>Bacteria</taxon>
        <taxon>Pseudomonadati</taxon>
        <taxon>Bacteroidota</taxon>
        <taxon>Flavobacteriia</taxon>
        <taxon>Flavobacteriales</taxon>
        <taxon>Flavobacteriaceae</taxon>
        <taxon>Aquimarina</taxon>
    </lineage>
</organism>
<comment type="caution">
    <text evidence="11">The sequence shown here is derived from an EMBL/GenBank/DDBJ whole genome shotgun (WGS) entry which is preliminary data.</text>
</comment>
<evidence type="ECO:0000256" key="1">
    <source>
        <dbReference type="ARBA" id="ARBA00001286"/>
    </source>
</evidence>
<evidence type="ECO:0000256" key="5">
    <source>
        <dbReference type="ARBA" id="ARBA00022763"/>
    </source>
</evidence>
<keyword evidence="4 8" id="KW-0808">Transferase</keyword>
<feature type="domain" description="Methylguanine DNA methyltransferase ribonuclease-like" evidence="10">
    <location>
        <begin position="4"/>
        <end position="67"/>
    </location>
</feature>
<dbReference type="PANTHER" id="PTHR10815:SF13">
    <property type="entry name" value="METHYLATED-DNA--PROTEIN-CYSTEINE METHYLTRANSFERASE"/>
    <property type="match status" value="1"/>
</dbReference>
<accession>A0ABP7XC48</accession>
<comment type="miscellaneous">
    <text evidence="8">This enzyme catalyzes only one turnover and therefore is not strictly catalytic. According to one definition, an enzyme is a biocatalyst that acts repeatedly and over many reaction cycles.</text>
</comment>
<evidence type="ECO:0000256" key="7">
    <source>
        <dbReference type="ARBA" id="ARBA00049348"/>
    </source>
</evidence>
<evidence type="ECO:0000259" key="10">
    <source>
        <dbReference type="Pfam" id="PF02870"/>
    </source>
</evidence>
<feature type="active site" description="Nucleophile; methyl group acceptor" evidence="8">
    <location>
        <position position="123"/>
    </location>
</feature>
<evidence type="ECO:0000259" key="9">
    <source>
        <dbReference type="Pfam" id="PF01035"/>
    </source>
</evidence>
<dbReference type="Pfam" id="PF02870">
    <property type="entry name" value="Methyltransf_1N"/>
    <property type="match status" value="1"/>
</dbReference>
<keyword evidence="12" id="KW-1185">Reference proteome</keyword>
<dbReference type="Gene3D" id="1.10.10.10">
    <property type="entry name" value="Winged helix-like DNA-binding domain superfamily/Winged helix DNA-binding domain"/>
    <property type="match status" value="1"/>
</dbReference>
<evidence type="ECO:0000256" key="8">
    <source>
        <dbReference type="HAMAP-Rule" id="MF_00772"/>
    </source>
</evidence>
<feature type="domain" description="Methylated-DNA-[protein]-cysteine S-methyltransferase DNA binding" evidence="9">
    <location>
        <begin position="72"/>
        <end position="151"/>
    </location>
</feature>
<dbReference type="SUPFAM" id="SSF46767">
    <property type="entry name" value="Methylated DNA-protein cysteine methyltransferase, C-terminal domain"/>
    <property type="match status" value="1"/>
</dbReference>
<dbReference type="Gene3D" id="3.30.160.70">
    <property type="entry name" value="Methylated DNA-protein cysteine methyltransferase domain"/>
    <property type="match status" value="1"/>
</dbReference>
<dbReference type="PANTHER" id="PTHR10815">
    <property type="entry name" value="METHYLATED-DNA--PROTEIN-CYSTEINE METHYLTRANSFERASE"/>
    <property type="match status" value="1"/>
</dbReference>
<dbReference type="InterPro" id="IPR023546">
    <property type="entry name" value="MGMT"/>
</dbReference>
<comment type="similarity">
    <text evidence="8">Belongs to the MGMT family.</text>
</comment>
<comment type="function">
    <text evidence="8">Involved in the cellular defense against the biological effects of O6-methylguanine (O6-MeG) and O4-methylthymine (O4-MeT) in DNA. Repairs the methylated nucleobase in DNA by stoichiometrically transferring the methyl group to a cysteine residue in the enzyme. This is a suicide reaction: the enzyme is irreversibly inactivated.</text>
</comment>